<evidence type="ECO:0000313" key="5">
    <source>
        <dbReference type="Proteomes" id="UP001348817"/>
    </source>
</evidence>
<dbReference type="PANTHER" id="PTHR33495:SF2">
    <property type="entry name" value="ANTI-SIGMA FACTOR ANTAGONIST TM_1081-RELATED"/>
    <property type="match status" value="1"/>
</dbReference>
<dbReference type="InterPro" id="IPR003658">
    <property type="entry name" value="Anti-sigma_ant"/>
</dbReference>
<comment type="similarity">
    <text evidence="1 2">Belongs to the anti-sigma-factor antagonist family.</text>
</comment>
<reference evidence="4 5" key="1">
    <citation type="submission" date="2021-12" db="EMBL/GenBank/DDBJ databases">
        <title>Genome sequencing of bacteria with rrn-lacking chromosome and rrn-plasmid.</title>
        <authorList>
            <person name="Anda M."/>
            <person name="Iwasaki W."/>
        </authorList>
    </citation>
    <scope>NUCLEOTIDE SEQUENCE [LARGE SCALE GENOMIC DNA]</scope>
    <source>
        <strain evidence="4 5">DSM 100852</strain>
    </source>
</reference>
<accession>A0AAU9CFS9</accession>
<sequence>MVDITEQLDGDVLTLKIFGEVDASSSIYLDKAIQQALDNNHKKIMADLSGLEYISSAGLGVFMSYIEDFKNESVEFVIFGVSENVKNVFGILGLDSLMTICPSVEEAKQKLDGI</sequence>
<keyword evidence="5" id="KW-1185">Reference proteome</keyword>
<name>A0AAU9CFS9_9BACT</name>
<dbReference type="AlphaFoldDB" id="A0AAU9CFS9"/>
<gene>
    <name evidence="4" type="ORF">FUAX_34560</name>
</gene>
<dbReference type="Pfam" id="PF01740">
    <property type="entry name" value="STAS"/>
    <property type="match status" value="1"/>
</dbReference>
<evidence type="ECO:0000313" key="4">
    <source>
        <dbReference type="EMBL" id="BDD11024.1"/>
    </source>
</evidence>
<dbReference type="NCBIfam" id="TIGR00377">
    <property type="entry name" value="ant_ant_sig"/>
    <property type="match status" value="1"/>
</dbReference>
<evidence type="ECO:0000256" key="2">
    <source>
        <dbReference type="RuleBase" id="RU003749"/>
    </source>
</evidence>
<dbReference type="KEGG" id="fax:FUAX_34560"/>
<organism evidence="4 5">
    <name type="scientific">Fulvitalea axinellae</name>
    <dbReference type="NCBI Taxonomy" id="1182444"/>
    <lineage>
        <taxon>Bacteria</taxon>
        <taxon>Pseudomonadati</taxon>
        <taxon>Bacteroidota</taxon>
        <taxon>Cytophagia</taxon>
        <taxon>Cytophagales</taxon>
        <taxon>Persicobacteraceae</taxon>
        <taxon>Fulvitalea</taxon>
    </lineage>
</organism>
<feature type="domain" description="STAS" evidence="3">
    <location>
        <begin position="2"/>
        <end position="111"/>
    </location>
</feature>
<dbReference type="Proteomes" id="UP001348817">
    <property type="component" value="Chromosome"/>
</dbReference>
<proteinExistence type="inferred from homology"/>
<dbReference type="EMBL" id="AP025314">
    <property type="protein sequence ID" value="BDD11024.1"/>
    <property type="molecule type" value="Genomic_DNA"/>
</dbReference>
<protein>
    <recommendedName>
        <fullName evidence="2">Anti-sigma factor antagonist</fullName>
    </recommendedName>
</protein>
<dbReference type="InterPro" id="IPR002645">
    <property type="entry name" value="STAS_dom"/>
</dbReference>
<dbReference type="CDD" id="cd07043">
    <property type="entry name" value="STAS_anti-anti-sigma_factors"/>
    <property type="match status" value="1"/>
</dbReference>
<dbReference type="RefSeq" id="WP_338392546.1">
    <property type="nucleotide sequence ID" value="NZ_AP025314.1"/>
</dbReference>
<dbReference type="InterPro" id="IPR036513">
    <property type="entry name" value="STAS_dom_sf"/>
</dbReference>
<dbReference type="PANTHER" id="PTHR33495">
    <property type="entry name" value="ANTI-SIGMA FACTOR ANTAGONIST TM_1081-RELATED-RELATED"/>
    <property type="match status" value="1"/>
</dbReference>
<dbReference type="GO" id="GO:0043856">
    <property type="term" value="F:anti-sigma factor antagonist activity"/>
    <property type="evidence" value="ECO:0007669"/>
    <property type="project" value="InterPro"/>
</dbReference>
<dbReference type="PROSITE" id="PS50801">
    <property type="entry name" value="STAS"/>
    <property type="match status" value="1"/>
</dbReference>
<evidence type="ECO:0000256" key="1">
    <source>
        <dbReference type="ARBA" id="ARBA00009013"/>
    </source>
</evidence>
<evidence type="ECO:0000259" key="3">
    <source>
        <dbReference type="PROSITE" id="PS50801"/>
    </source>
</evidence>
<dbReference type="Gene3D" id="3.30.750.24">
    <property type="entry name" value="STAS domain"/>
    <property type="match status" value="1"/>
</dbReference>
<dbReference type="SUPFAM" id="SSF52091">
    <property type="entry name" value="SpoIIaa-like"/>
    <property type="match status" value="1"/>
</dbReference>